<protein>
    <submittedName>
        <fullName evidence="4">DNA protecting protein DprA</fullName>
    </submittedName>
</protein>
<reference evidence="3 5" key="1">
    <citation type="submission" date="2015-09" db="EMBL/GenBank/DDBJ databases">
        <authorList>
            <person name="Rodrigo-Torres L."/>
            <person name="Arahal D.R."/>
        </authorList>
    </citation>
    <scope>NUCLEOTIDE SEQUENCE [LARGE SCALE GENOMIC DNA]</scope>
    <source>
        <strain evidence="3 5">CECT 5118</strain>
    </source>
</reference>
<evidence type="ECO:0000313" key="4">
    <source>
        <dbReference type="EMBL" id="CUH70247.1"/>
    </source>
</evidence>
<gene>
    <name evidence="3" type="ORF">TL5118_00999</name>
    <name evidence="4" type="ORF">TL5120_00018</name>
</gene>
<organism evidence="4 6">
    <name type="scientific">Thalassovita autumnalis</name>
    <dbReference type="NCBI Taxonomy" id="2072972"/>
    <lineage>
        <taxon>Bacteria</taxon>
        <taxon>Pseudomonadati</taxon>
        <taxon>Pseudomonadota</taxon>
        <taxon>Alphaproteobacteria</taxon>
        <taxon>Rhodobacterales</taxon>
        <taxon>Roseobacteraceae</taxon>
        <taxon>Thalassovita</taxon>
    </lineage>
</organism>
<sequence length="325" mass="35623">MQRDAPGSCEAEAHALLALASLKGVGYWTLFKLKRDGISARSILERSDGAEVARTLMQHGAKIGASGTDWAGASKRAVERANRLIDETEKKGIRIIFPDSPTYPKSLLTLDDPPAWLFVRGEASVLSAPSLTAVGTRKPSSDGEWLSRFVGMNLADWKVPTVSGLANGMDQDVHDFSIRMGVPTIAVLGTGIQTEYPKGSDRLADMIVREGGAIVTEYLPNDSYSGENFVRRNRLQAALGRVLIPIEWSPKSGTAHTINYAAALGRPIAGLRVTDWPDDRVMLPQKSHSNSRVFTIPREQSRFFEFVQKALAEPLRTREIQPDLI</sequence>
<evidence type="ECO:0000256" key="1">
    <source>
        <dbReference type="ARBA" id="ARBA00006525"/>
    </source>
</evidence>
<evidence type="ECO:0000259" key="2">
    <source>
        <dbReference type="Pfam" id="PF02481"/>
    </source>
</evidence>
<dbReference type="PANTHER" id="PTHR43022:SF1">
    <property type="entry name" value="PROTEIN SMF"/>
    <property type="match status" value="1"/>
</dbReference>
<dbReference type="SUPFAM" id="SSF102405">
    <property type="entry name" value="MCP/YpsA-like"/>
    <property type="match status" value="1"/>
</dbReference>
<keyword evidence="5" id="KW-1185">Reference proteome</keyword>
<dbReference type="EMBL" id="CYSC01000002">
    <property type="protein sequence ID" value="CUH70247.1"/>
    <property type="molecule type" value="Genomic_DNA"/>
</dbReference>
<accession>A0A0N7LWW6</accession>
<dbReference type="AlphaFoldDB" id="A0A0N7LWW6"/>
<dbReference type="InterPro" id="IPR003488">
    <property type="entry name" value="DprA"/>
</dbReference>
<evidence type="ECO:0000313" key="6">
    <source>
        <dbReference type="Proteomes" id="UP000051887"/>
    </source>
</evidence>
<dbReference type="PANTHER" id="PTHR43022">
    <property type="entry name" value="PROTEIN SMF"/>
    <property type="match status" value="1"/>
</dbReference>
<evidence type="ECO:0000313" key="5">
    <source>
        <dbReference type="Proteomes" id="UP000051086"/>
    </source>
</evidence>
<dbReference type="InterPro" id="IPR057666">
    <property type="entry name" value="DrpA_SLOG"/>
</dbReference>
<comment type="similarity">
    <text evidence="1">Belongs to the DprA/Smf family.</text>
</comment>
<dbReference type="Proteomes" id="UP000051887">
    <property type="component" value="Unassembled WGS sequence"/>
</dbReference>
<reference evidence="4 6" key="2">
    <citation type="submission" date="2015-09" db="EMBL/GenBank/DDBJ databases">
        <authorList>
            <consortium name="Swine Surveillance"/>
        </authorList>
    </citation>
    <scope>NUCLEOTIDE SEQUENCE [LARGE SCALE GENOMIC DNA]</scope>
    <source>
        <strain evidence="4 6">5120</strain>
    </source>
</reference>
<dbReference type="EMBL" id="CYSB01000018">
    <property type="protein sequence ID" value="CUH64745.1"/>
    <property type="molecule type" value="Genomic_DNA"/>
</dbReference>
<evidence type="ECO:0000313" key="3">
    <source>
        <dbReference type="EMBL" id="CUH64745.1"/>
    </source>
</evidence>
<feature type="domain" description="Smf/DprA SLOG" evidence="2">
    <location>
        <begin position="95"/>
        <end position="269"/>
    </location>
</feature>
<dbReference type="Proteomes" id="UP000051086">
    <property type="component" value="Unassembled WGS sequence"/>
</dbReference>
<proteinExistence type="inferred from homology"/>
<name>A0A0N7LWW6_9RHOB</name>
<dbReference type="Pfam" id="PF02481">
    <property type="entry name" value="DNA_processg_A"/>
    <property type="match status" value="1"/>
</dbReference>
<dbReference type="GO" id="GO:0009294">
    <property type="term" value="P:DNA-mediated transformation"/>
    <property type="evidence" value="ECO:0007669"/>
    <property type="project" value="InterPro"/>
</dbReference>
<dbReference type="Gene3D" id="3.40.50.450">
    <property type="match status" value="1"/>
</dbReference>